<protein>
    <submittedName>
        <fullName evidence="5">ABC transporter ATP-binding protein</fullName>
    </submittedName>
</protein>
<comment type="caution">
    <text evidence="5">The sequence shown here is derived from an EMBL/GenBank/DDBJ whole genome shotgun (WGS) entry which is preliminary data.</text>
</comment>
<dbReference type="GO" id="GO:0005524">
    <property type="term" value="F:ATP binding"/>
    <property type="evidence" value="ECO:0007669"/>
    <property type="project" value="UniProtKB-KW"/>
</dbReference>
<gene>
    <name evidence="5" type="ORF">CLIT_10c04970</name>
</gene>
<dbReference type="STRING" id="1121324.CLIT_10c04970"/>
<evidence type="ECO:0000313" key="6">
    <source>
        <dbReference type="Proteomes" id="UP000027946"/>
    </source>
</evidence>
<keyword evidence="2" id="KW-0547">Nucleotide-binding</keyword>
<dbReference type="InterPro" id="IPR003439">
    <property type="entry name" value="ABC_transporter-like_ATP-bd"/>
</dbReference>
<dbReference type="eggNOG" id="COG1136">
    <property type="taxonomic scope" value="Bacteria"/>
</dbReference>
<organism evidence="5 6">
    <name type="scientific">Peptoclostridium litorale DSM 5388</name>
    <dbReference type="NCBI Taxonomy" id="1121324"/>
    <lineage>
        <taxon>Bacteria</taxon>
        <taxon>Bacillati</taxon>
        <taxon>Bacillota</taxon>
        <taxon>Clostridia</taxon>
        <taxon>Peptostreptococcales</taxon>
        <taxon>Peptoclostridiaceae</taxon>
        <taxon>Peptoclostridium</taxon>
    </lineage>
</organism>
<dbReference type="GO" id="GO:0005886">
    <property type="term" value="C:plasma membrane"/>
    <property type="evidence" value="ECO:0007669"/>
    <property type="project" value="TreeGrafter"/>
</dbReference>
<evidence type="ECO:0000313" key="5">
    <source>
        <dbReference type="EMBL" id="KDR95770.1"/>
    </source>
</evidence>
<sequence>MKEPIITLQNIKKSYSMGSQELQVLKGIDLEIYEGDFLAILGPSGSGKSTIMNIIGLIDSPTSGKYIFNGAEVSFENDFSLSKIRNQTIGFIFQKFNLLSKFNALENVEMPLLIRGYTRKSAKPHAVKALESVDLLDRMHHKPVELSGGQQQRVAVARALAANPSILLADEPTGNLDSKSESDIMELFKKLNQEGKTIILITHSQEVASICTRVITIKDGEIVITK</sequence>
<accession>A0A069RHY3</accession>
<dbReference type="AlphaFoldDB" id="A0A069RHY3"/>
<dbReference type="RefSeq" id="WP_330391340.1">
    <property type="nucleotide sequence ID" value="NZ_FSRH01000011.1"/>
</dbReference>
<dbReference type="SUPFAM" id="SSF52540">
    <property type="entry name" value="P-loop containing nucleoside triphosphate hydrolases"/>
    <property type="match status" value="1"/>
</dbReference>
<feature type="domain" description="ABC transporter" evidence="4">
    <location>
        <begin position="6"/>
        <end position="226"/>
    </location>
</feature>
<keyword evidence="3 5" id="KW-0067">ATP-binding</keyword>
<dbReference type="PANTHER" id="PTHR24220:SF86">
    <property type="entry name" value="ABC TRANSPORTER ABCH.1"/>
    <property type="match status" value="1"/>
</dbReference>
<dbReference type="GO" id="GO:0098796">
    <property type="term" value="C:membrane protein complex"/>
    <property type="evidence" value="ECO:0007669"/>
    <property type="project" value="UniProtKB-ARBA"/>
</dbReference>
<reference evidence="5 6" key="1">
    <citation type="submission" date="2014-03" db="EMBL/GenBank/DDBJ databases">
        <title>Genome sequence of Clostridium litorale W6, DSM 5388.</title>
        <authorList>
            <person name="Poehlein A."/>
            <person name="Jagirdar A."/>
            <person name="Khonsari B."/>
            <person name="Chibani C.M."/>
            <person name="Gutierrez Gutierrez D.A."/>
            <person name="Davydova E."/>
            <person name="Alghaithi H.S."/>
            <person name="Nair K.P."/>
            <person name="Dhamotharan K."/>
            <person name="Chandran L."/>
            <person name="G W."/>
            <person name="Daniel R."/>
        </authorList>
    </citation>
    <scope>NUCLEOTIDE SEQUENCE [LARGE SCALE GENOMIC DNA]</scope>
    <source>
        <strain evidence="5 6">W6</strain>
    </source>
</reference>
<dbReference type="EMBL" id="JJMM01000010">
    <property type="protein sequence ID" value="KDR95770.1"/>
    <property type="molecule type" value="Genomic_DNA"/>
</dbReference>
<dbReference type="GO" id="GO:0016887">
    <property type="term" value="F:ATP hydrolysis activity"/>
    <property type="evidence" value="ECO:0007669"/>
    <property type="project" value="InterPro"/>
</dbReference>
<dbReference type="SMART" id="SM00382">
    <property type="entry name" value="AAA"/>
    <property type="match status" value="1"/>
</dbReference>
<dbReference type="Gene3D" id="3.40.50.300">
    <property type="entry name" value="P-loop containing nucleotide triphosphate hydrolases"/>
    <property type="match status" value="1"/>
</dbReference>
<dbReference type="CDD" id="cd03255">
    <property type="entry name" value="ABC_MJ0796_LolCDE_FtsE"/>
    <property type="match status" value="1"/>
</dbReference>
<dbReference type="InterPro" id="IPR017911">
    <property type="entry name" value="MacB-like_ATP-bd"/>
</dbReference>
<evidence type="ECO:0000259" key="4">
    <source>
        <dbReference type="PROSITE" id="PS50893"/>
    </source>
</evidence>
<dbReference type="InterPro" id="IPR017871">
    <property type="entry name" value="ABC_transporter-like_CS"/>
</dbReference>
<dbReference type="Proteomes" id="UP000027946">
    <property type="component" value="Unassembled WGS sequence"/>
</dbReference>
<dbReference type="PROSITE" id="PS50893">
    <property type="entry name" value="ABC_TRANSPORTER_2"/>
    <property type="match status" value="1"/>
</dbReference>
<keyword evidence="1" id="KW-0813">Transport</keyword>
<dbReference type="InterPro" id="IPR027417">
    <property type="entry name" value="P-loop_NTPase"/>
</dbReference>
<keyword evidence="6" id="KW-1185">Reference proteome</keyword>
<dbReference type="PANTHER" id="PTHR24220">
    <property type="entry name" value="IMPORT ATP-BINDING PROTEIN"/>
    <property type="match status" value="1"/>
</dbReference>
<name>A0A069RHY3_PEPLI</name>
<dbReference type="PROSITE" id="PS00211">
    <property type="entry name" value="ABC_TRANSPORTER_1"/>
    <property type="match status" value="1"/>
</dbReference>
<evidence type="ECO:0000256" key="3">
    <source>
        <dbReference type="ARBA" id="ARBA00022840"/>
    </source>
</evidence>
<dbReference type="InterPro" id="IPR015854">
    <property type="entry name" value="ABC_transpr_LolD-like"/>
</dbReference>
<evidence type="ECO:0000256" key="2">
    <source>
        <dbReference type="ARBA" id="ARBA00022741"/>
    </source>
</evidence>
<dbReference type="GO" id="GO:0022857">
    <property type="term" value="F:transmembrane transporter activity"/>
    <property type="evidence" value="ECO:0007669"/>
    <property type="project" value="TreeGrafter"/>
</dbReference>
<dbReference type="FunFam" id="3.40.50.300:FF:000032">
    <property type="entry name" value="Export ABC transporter ATP-binding protein"/>
    <property type="match status" value="1"/>
</dbReference>
<dbReference type="Pfam" id="PF00005">
    <property type="entry name" value="ABC_tran"/>
    <property type="match status" value="1"/>
</dbReference>
<dbReference type="InterPro" id="IPR003593">
    <property type="entry name" value="AAA+_ATPase"/>
</dbReference>
<evidence type="ECO:0000256" key="1">
    <source>
        <dbReference type="ARBA" id="ARBA00022448"/>
    </source>
</evidence>
<proteinExistence type="predicted"/>